<evidence type="ECO:0000313" key="1">
    <source>
        <dbReference type="EMBL" id="KAH7842768.1"/>
    </source>
</evidence>
<keyword evidence="2" id="KW-1185">Reference proteome</keyword>
<name>A0ACB7XPD3_9ERIC</name>
<dbReference type="EMBL" id="CM037151">
    <property type="protein sequence ID" value="KAH7842768.1"/>
    <property type="molecule type" value="Genomic_DNA"/>
</dbReference>
<dbReference type="Proteomes" id="UP000828048">
    <property type="component" value="Chromosome 1"/>
</dbReference>
<evidence type="ECO:0000313" key="2">
    <source>
        <dbReference type="Proteomes" id="UP000828048"/>
    </source>
</evidence>
<reference evidence="1 2" key="1">
    <citation type="journal article" date="2021" name="Hortic Res">
        <title>High-quality reference genome and annotation aids understanding of berry development for evergreen blueberry (Vaccinium darrowii).</title>
        <authorList>
            <person name="Yu J."/>
            <person name="Hulse-Kemp A.M."/>
            <person name="Babiker E."/>
            <person name="Staton M."/>
        </authorList>
    </citation>
    <scope>NUCLEOTIDE SEQUENCE [LARGE SCALE GENOMIC DNA]</scope>
    <source>
        <strain evidence="2">cv. NJ 8807/NJ 8810</strain>
        <tissue evidence="1">Young leaf</tissue>
    </source>
</reference>
<organism evidence="1 2">
    <name type="scientific">Vaccinium darrowii</name>
    <dbReference type="NCBI Taxonomy" id="229202"/>
    <lineage>
        <taxon>Eukaryota</taxon>
        <taxon>Viridiplantae</taxon>
        <taxon>Streptophyta</taxon>
        <taxon>Embryophyta</taxon>
        <taxon>Tracheophyta</taxon>
        <taxon>Spermatophyta</taxon>
        <taxon>Magnoliopsida</taxon>
        <taxon>eudicotyledons</taxon>
        <taxon>Gunneridae</taxon>
        <taxon>Pentapetalae</taxon>
        <taxon>asterids</taxon>
        <taxon>Ericales</taxon>
        <taxon>Ericaceae</taxon>
        <taxon>Vaccinioideae</taxon>
        <taxon>Vaccinieae</taxon>
        <taxon>Vaccinium</taxon>
    </lineage>
</organism>
<sequence>MAEASRPHQLILNFSAPTHKPPPILVSFTQPPLTTHDAPPLVRCSISTARIAATNWTIPWVCEVDSLKNAEALQKGLPDSGEVLQTSRISIAEPKL</sequence>
<proteinExistence type="predicted"/>
<gene>
    <name evidence="1" type="ORF">Vadar_009000</name>
</gene>
<protein>
    <submittedName>
        <fullName evidence="1">Uncharacterized protein</fullName>
    </submittedName>
</protein>
<accession>A0ACB7XPD3</accession>
<comment type="caution">
    <text evidence="1">The sequence shown here is derived from an EMBL/GenBank/DDBJ whole genome shotgun (WGS) entry which is preliminary data.</text>
</comment>